<sequence>MSKIEVIKGEIFNDYRGRICSMNHFRFGEVERYYFIHHLDTDVIRGWHGHQFEKKWFQCVKGAFTLAFVEIDDWDNPSKDLKAEIFHLSESESQIICLPMGYANCIKATQKDSVLMVFSGKRVPEAYEDSWRYEADNWVDWSKY</sequence>
<protein>
    <submittedName>
        <fullName evidence="2">dTDP-6-deoxy-3,4-keto-hexulose isomerase</fullName>
    </submittedName>
</protein>
<organism evidence="2 3">
    <name type="scientific">Flavobacterium gilvum</name>
    <dbReference type="NCBI Taxonomy" id="1492737"/>
    <lineage>
        <taxon>Bacteria</taxon>
        <taxon>Pseudomonadati</taxon>
        <taxon>Bacteroidota</taxon>
        <taxon>Flavobacteriia</taxon>
        <taxon>Flavobacteriales</taxon>
        <taxon>Flavobacteriaceae</taxon>
        <taxon>Flavobacterium</taxon>
    </lineage>
</organism>
<dbReference type="RefSeq" id="WP_035636911.1">
    <property type="nucleotide sequence ID" value="NZ_CP017479.1"/>
</dbReference>
<name>A0AAC9I6I1_9FLAO</name>
<gene>
    <name evidence="2" type="ORF">EM308_12535</name>
</gene>
<dbReference type="InterPro" id="IPR014710">
    <property type="entry name" value="RmlC-like_jellyroll"/>
</dbReference>
<dbReference type="EMBL" id="CP017479">
    <property type="protein sequence ID" value="AOW10266.1"/>
    <property type="molecule type" value="Genomic_DNA"/>
</dbReference>
<keyword evidence="2" id="KW-0413">Isomerase</keyword>
<dbReference type="Gene3D" id="2.60.120.10">
    <property type="entry name" value="Jelly Rolls"/>
    <property type="match status" value="1"/>
</dbReference>
<dbReference type="GO" id="GO:0016853">
    <property type="term" value="F:isomerase activity"/>
    <property type="evidence" value="ECO:0007669"/>
    <property type="project" value="UniProtKB-KW"/>
</dbReference>
<dbReference type="Pfam" id="PF05523">
    <property type="entry name" value="FdtA"/>
    <property type="match status" value="1"/>
</dbReference>
<dbReference type="Proteomes" id="UP000175968">
    <property type="component" value="Chromosome"/>
</dbReference>
<proteinExistence type="predicted"/>
<dbReference type="InterPro" id="IPR008894">
    <property type="entry name" value="QdtA_cupin_dom"/>
</dbReference>
<evidence type="ECO:0000259" key="1">
    <source>
        <dbReference type="Pfam" id="PF05523"/>
    </source>
</evidence>
<dbReference type="AlphaFoldDB" id="A0AAC9I6I1"/>
<dbReference type="KEGG" id="fgl:EM308_12535"/>
<keyword evidence="3" id="KW-1185">Reference proteome</keyword>
<evidence type="ECO:0000313" key="2">
    <source>
        <dbReference type="EMBL" id="AOW10266.1"/>
    </source>
</evidence>
<dbReference type="InterPro" id="IPR011051">
    <property type="entry name" value="RmlC_Cupin_sf"/>
</dbReference>
<evidence type="ECO:0000313" key="3">
    <source>
        <dbReference type="Proteomes" id="UP000175968"/>
    </source>
</evidence>
<reference evidence="2 3" key="1">
    <citation type="submission" date="2016-10" db="EMBL/GenBank/DDBJ databases">
        <title>Flavobacterium gilvum sp. nov., isolated from stream water.</title>
        <authorList>
            <person name="Shin S.-K."/>
            <person name="Cho Y.-J."/>
            <person name="Yi H."/>
        </authorList>
    </citation>
    <scope>NUCLEOTIDE SEQUENCE [LARGE SCALE GENOMIC DNA]</scope>
    <source>
        <strain evidence="2 3">EM1308</strain>
    </source>
</reference>
<dbReference type="SUPFAM" id="SSF51182">
    <property type="entry name" value="RmlC-like cupins"/>
    <property type="match status" value="1"/>
</dbReference>
<feature type="domain" description="Sugar 3,4-ketoisomerase QdtA cupin" evidence="1">
    <location>
        <begin position="5"/>
        <end position="121"/>
    </location>
</feature>
<accession>A0AAC9I6I1</accession>